<accession>A0A941I137</accession>
<gene>
    <name evidence="2" type="ORF">KC207_11350</name>
</gene>
<feature type="domain" description="CobQ/CobB/MinD/ParA nucleotide binding" evidence="1">
    <location>
        <begin position="147"/>
        <end position="365"/>
    </location>
</feature>
<dbReference type="RefSeq" id="WP_211603136.1">
    <property type="nucleotide sequence ID" value="NZ_JAGSNF010000015.1"/>
</dbReference>
<dbReference type="Gene3D" id="3.40.50.300">
    <property type="entry name" value="P-loop containing nucleotide triphosphate hydrolases"/>
    <property type="match status" value="1"/>
</dbReference>
<evidence type="ECO:0000313" key="2">
    <source>
        <dbReference type="EMBL" id="MBR7743886.1"/>
    </source>
</evidence>
<dbReference type="InterPro" id="IPR002586">
    <property type="entry name" value="CobQ/CobB/MinD/ParA_Nub-bd_dom"/>
</dbReference>
<dbReference type="PANTHER" id="PTHR43384">
    <property type="entry name" value="SEPTUM SITE-DETERMINING PROTEIN MIND HOMOLOG, CHLOROPLASTIC-RELATED"/>
    <property type="match status" value="1"/>
</dbReference>
<keyword evidence="3" id="KW-1185">Reference proteome</keyword>
<name>A0A941I137_9MICO</name>
<dbReference type="InterPro" id="IPR050625">
    <property type="entry name" value="ParA/MinD_ATPase"/>
</dbReference>
<dbReference type="GO" id="GO:0016887">
    <property type="term" value="F:ATP hydrolysis activity"/>
    <property type="evidence" value="ECO:0007669"/>
    <property type="project" value="TreeGrafter"/>
</dbReference>
<dbReference type="EMBL" id="JAGSNF010000015">
    <property type="protein sequence ID" value="MBR7743886.1"/>
    <property type="molecule type" value="Genomic_DNA"/>
</dbReference>
<dbReference type="InterPro" id="IPR027417">
    <property type="entry name" value="P-loop_NTPase"/>
</dbReference>
<dbReference type="GO" id="GO:0005829">
    <property type="term" value="C:cytosol"/>
    <property type="evidence" value="ECO:0007669"/>
    <property type="project" value="TreeGrafter"/>
</dbReference>
<evidence type="ECO:0000259" key="1">
    <source>
        <dbReference type="Pfam" id="PF01656"/>
    </source>
</evidence>
<proteinExistence type="predicted"/>
<comment type="caution">
    <text evidence="2">The sequence shown here is derived from an EMBL/GenBank/DDBJ whole genome shotgun (WGS) entry which is preliminary data.</text>
</comment>
<dbReference type="GO" id="GO:0005524">
    <property type="term" value="F:ATP binding"/>
    <property type="evidence" value="ECO:0007669"/>
    <property type="project" value="TreeGrafter"/>
</dbReference>
<dbReference type="PANTHER" id="PTHR43384:SF11">
    <property type="entry name" value="SEPTUM SITE DETERMINING PROTEIN"/>
    <property type="match status" value="1"/>
</dbReference>
<dbReference type="Pfam" id="PF01656">
    <property type="entry name" value="CbiA"/>
    <property type="match status" value="1"/>
</dbReference>
<dbReference type="GO" id="GO:0051782">
    <property type="term" value="P:negative regulation of cell division"/>
    <property type="evidence" value="ECO:0007669"/>
    <property type="project" value="TreeGrafter"/>
</dbReference>
<dbReference type="GO" id="GO:0009898">
    <property type="term" value="C:cytoplasmic side of plasma membrane"/>
    <property type="evidence" value="ECO:0007669"/>
    <property type="project" value="TreeGrafter"/>
</dbReference>
<sequence length="424" mass="43658">MTSVLTAVTHRHETALVSALEAAPGLTLVRRCADLAELLSTGAAGVARVAVVSPDLRGLDRDALRHLAGHGVRVAGLAAPQDEDGERRLRQLGVATVLRPEDDAATVGAALTALADGATSHVPEAADDGPPDPLPARPERPTPVTVVWGPGGAPGRSTVAVTLAAQLATAGVRTLLVDLDTWGASVSQLLGLVDEAPGVAAAARASEQGALDVPGLARLAPEALPGLRVLTGLPRADRWPEVRAAAVEDVLRLARSVADHVVVDTAAPLEDDEELSYDTMAPRRNAAALTALEAADALVVVGAADAVSLQRLVRGVQEVATLPAPPPTVVVNKVRAGVAGPKPERAIRDVLGRFAGLEDVRFLPWAADDCDAAVLAGRALPEVRPRSPLCLAVADLAAALDDRAPVVGARSRGARAGRRRRVRV</sequence>
<evidence type="ECO:0000313" key="3">
    <source>
        <dbReference type="Proteomes" id="UP000677016"/>
    </source>
</evidence>
<reference evidence="2" key="1">
    <citation type="submission" date="2021-04" db="EMBL/GenBank/DDBJ databases">
        <title>Phycicoccus avicenniae sp. nov., a novel endophytic actinomycetes isolated from branch of Avicennia mariana.</title>
        <authorList>
            <person name="Tuo L."/>
        </authorList>
    </citation>
    <scope>NUCLEOTIDE SEQUENCE</scope>
    <source>
        <strain evidence="2">BSK3Z-2</strain>
    </source>
</reference>
<organism evidence="2 3">
    <name type="scientific">Phycicoccus avicenniae</name>
    <dbReference type="NCBI Taxonomy" id="2828860"/>
    <lineage>
        <taxon>Bacteria</taxon>
        <taxon>Bacillati</taxon>
        <taxon>Actinomycetota</taxon>
        <taxon>Actinomycetes</taxon>
        <taxon>Micrococcales</taxon>
        <taxon>Intrasporangiaceae</taxon>
        <taxon>Phycicoccus</taxon>
    </lineage>
</organism>
<dbReference type="Proteomes" id="UP000677016">
    <property type="component" value="Unassembled WGS sequence"/>
</dbReference>
<dbReference type="SUPFAM" id="SSF52540">
    <property type="entry name" value="P-loop containing nucleoside triphosphate hydrolases"/>
    <property type="match status" value="1"/>
</dbReference>
<dbReference type="AlphaFoldDB" id="A0A941I137"/>
<protein>
    <submittedName>
        <fullName evidence="2">P-loop NTPase</fullName>
    </submittedName>
</protein>